<comment type="pathway">
    <text evidence="2">Protein modification; protein glycosylation.</text>
</comment>
<dbReference type="GO" id="GO:0005783">
    <property type="term" value="C:endoplasmic reticulum"/>
    <property type="evidence" value="ECO:0007669"/>
    <property type="project" value="TreeGrafter"/>
</dbReference>
<evidence type="ECO:0000313" key="7">
    <source>
        <dbReference type="Proteomes" id="UP001419268"/>
    </source>
</evidence>
<dbReference type="PANTHER" id="PTHR11742:SF6">
    <property type="entry name" value="MANNOSYL-OLIGOSACCHARIDE ALPHA-1,2-MANNOSIDASE IA-RELATED"/>
    <property type="match status" value="1"/>
</dbReference>
<keyword evidence="4" id="KW-0378">Hydrolase</keyword>
<dbReference type="GO" id="GO:0005975">
    <property type="term" value="P:carbohydrate metabolic process"/>
    <property type="evidence" value="ECO:0007669"/>
    <property type="project" value="InterPro"/>
</dbReference>
<comment type="cofactor">
    <cofactor evidence="1">
        <name>Ca(2+)</name>
        <dbReference type="ChEBI" id="CHEBI:29108"/>
    </cofactor>
</comment>
<evidence type="ECO:0000313" key="6">
    <source>
        <dbReference type="EMBL" id="KAK9166364.1"/>
    </source>
</evidence>
<dbReference type="Proteomes" id="UP001419268">
    <property type="component" value="Unassembled WGS sequence"/>
</dbReference>
<evidence type="ECO:0000256" key="3">
    <source>
        <dbReference type="ARBA" id="ARBA00007658"/>
    </source>
</evidence>
<dbReference type="AlphaFoldDB" id="A0AAP0LC79"/>
<sequence>MWETSMKGLVSLIRKSTPSSFTYICEKNGDSLSDKRDELACFAPGMLTLGSLGYGPGDREKMLTLAEEVSRIAHYSLVFIKLYVHTIALFL</sequence>
<dbReference type="InterPro" id="IPR001382">
    <property type="entry name" value="Glyco_hydro_47"/>
</dbReference>
<dbReference type="InterPro" id="IPR050749">
    <property type="entry name" value="Glycosyl_Hydrolase_47"/>
</dbReference>
<dbReference type="Gene3D" id="1.50.10.10">
    <property type="match status" value="1"/>
</dbReference>
<dbReference type="InterPro" id="IPR012341">
    <property type="entry name" value="6hp_glycosidase-like_sf"/>
</dbReference>
<dbReference type="EMBL" id="JBBNAG010000001">
    <property type="protein sequence ID" value="KAK9166364.1"/>
    <property type="molecule type" value="Genomic_DNA"/>
</dbReference>
<dbReference type="SUPFAM" id="SSF48225">
    <property type="entry name" value="Seven-hairpin glycosidases"/>
    <property type="match status" value="1"/>
</dbReference>
<evidence type="ECO:0000256" key="5">
    <source>
        <dbReference type="ARBA" id="ARBA00023157"/>
    </source>
</evidence>
<evidence type="ECO:0000256" key="4">
    <source>
        <dbReference type="ARBA" id="ARBA00022801"/>
    </source>
</evidence>
<reference evidence="6 7" key="1">
    <citation type="submission" date="2024-01" db="EMBL/GenBank/DDBJ databases">
        <title>Genome assemblies of Stephania.</title>
        <authorList>
            <person name="Yang L."/>
        </authorList>
    </citation>
    <scope>NUCLEOTIDE SEQUENCE [LARGE SCALE GENOMIC DNA]</scope>
    <source>
        <strain evidence="6">JXDWG</strain>
        <tissue evidence="6">Leaf</tissue>
    </source>
</reference>
<accession>A0AAP0LC79</accession>
<dbReference type="Pfam" id="PF01532">
    <property type="entry name" value="Glyco_hydro_47"/>
    <property type="match status" value="1"/>
</dbReference>
<evidence type="ECO:0000256" key="1">
    <source>
        <dbReference type="ARBA" id="ARBA00001913"/>
    </source>
</evidence>
<comment type="caution">
    <text evidence="6">The sequence shown here is derived from an EMBL/GenBank/DDBJ whole genome shotgun (WGS) entry which is preliminary data.</text>
</comment>
<dbReference type="GO" id="GO:0004571">
    <property type="term" value="F:mannosyl-oligosaccharide 1,2-alpha-mannosidase activity"/>
    <property type="evidence" value="ECO:0007669"/>
    <property type="project" value="InterPro"/>
</dbReference>
<gene>
    <name evidence="6" type="ORF">Scep_001555</name>
</gene>
<evidence type="ECO:0000256" key="2">
    <source>
        <dbReference type="ARBA" id="ARBA00004922"/>
    </source>
</evidence>
<dbReference type="InterPro" id="IPR036026">
    <property type="entry name" value="Seven-hairpin_glycosidases"/>
</dbReference>
<organism evidence="6 7">
    <name type="scientific">Stephania cephalantha</name>
    <dbReference type="NCBI Taxonomy" id="152367"/>
    <lineage>
        <taxon>Eukaryota</taxon>
        <taxon>Viridiplantae</taxon>
        <taxon>Streptophyta</taxon>
        <taxon>Embryophyta</taxon>
        <taxon>Tracheophyta</taxon>
        <taxon>Spermatophyta</taxon>
        <taxon>Magnoliopsida</taxon>
        <taxon>Ranunculales</taxon>
        <taxon>Menispermaceae</taxon>
        <taxon>Menispermoideae</taxon>
        <taxon>Cissampelideae</taxon>
        <taxon>Stephania</taxon>
    </lineage>
</organism>
<dbReference type="PANTHER" id="PTHR11742">
    <property type="entry name" value="MANNOSYL-OLIGOSACCHARIDE ALPHA-1,2-MANNOSIDASE-RELATED"/>
    <property type="match status" value="1"/>
</dbReference>
<proteinExistence type="inferred from homology"/>
<comment type="similarity">
    <text evidence="3">Belongs to the glycosyl hydrolase 47 family.</text>
</comment>
<dbReference type="GO" id="GO:0005509">
    <property type="term" value="F:calcium ion binding"/>
    <property type="evidence" value="ECO:0007669"/>
    <property type="project" value="InterPro"/>
</dbReference>
<keyword evidence="5" id="KW-1015">Disulfide bond</keyword>
<keyword evidence="7" id="KW-1185">Reference proteome</keyword>
<name>A0AAP0LC79_9MAGN</name>
<dbReference type="GO" id="GO:0000139">
    <property type="term" value="C:Golgi membrane"/>
    <property type="evidence" value="ECO:0007669"/>
    <property type="project" value="TreeGrafter"/>
</dbReference>
<protein>
    <submittedName>
        <fullName evidence="6">Uncharacterized protein</fullName>
    </submittedName>
</protein>